<feature type="region of interest" description="Disordered" evidence="1">
    <location>
        <begin position="185"/>
        <end position="236"/>
    </location>
</feature>
<protein>
    <submittedName>
        <fullName evidence="2">Uncharacterized protein</fullName>
    </submittedName>
</protein>
<evidence type="ECO:0000313" key="3">
    <source>
        <dbReference type="Proteomes" id="UP000243459"/>
    </source>
</evidence>
<dbReference type="Gramene" id="ONK65099">
    <property type="protein sequence ID" value="ONK65099"/>
    <property type="gene ID" value="A4U43_C07F33610"/>
</dbReference>
<reference evidence="3" key="1">
    <citation type="journal article" date="2017" name="Nat. Commun.">
        <title>The asparagus genome sheds light on the origin and evolution of a young Y chromosome.</title>
        <authorList>
            <person name="Harkess A."/>
            <person name="Zhou J."/>
            <person name="Xu C."/>
            <person name="Bowers J.E."/>
            <person name="Van der Hulst R."/>
            <person name="Ayyampalayam S."/>
            <person name="Mercati F."/>
            <person name="Riccardi P."/>
            <person name="McKain M.R."/>
            <person name="Kakrana A."/>
            <person name="Tang H."/>
            <person name="Ray J."/>
            <person name="Groenendijk J."/>
            <person name="Arikit S."/>
            <person name="Mathioni S.M."/>
            <person name="Nakano M."/>
            <person name="Shan H."/>
            <person name="Telgmann-Rauber A."/>
            <person name="Kanno A."/>
            <person name="Yue Z."/>
            <person name="Chen H."/>
            <person name="Li W."/>
            <person name="Chen Y."/>
            <person name="Xu X."/>
            <person name="Zhang Y."/>
            <person name="Luo S."/>
            <person name="Chen H."/>
            <person name="Gao J."/>
            <person name="Mao Z."/>
            <person name="Pires J.C."/>
            <person name="Luo M."/>
            <person name="Kudrna D."/>
            <person name="Wing R.A."/>
            <person name="Meyers B.C."/>
            <person name="Yi K."/>
            <person name="Kong H."/>
            <person name="Lavrijsen P."/>
            <person name="Sunseri F."/>
            <person name="Falavigna A."/>
            <person name="Ye Y."/>
            <person name="Leebens-Mack J.H."/>
            <person name="Chen G."/>
        </authorList>
    </citation>
    <scope>NUCLEOTIDE SEQUENCE [LARGE SCALE GENOMIC DNA]</scope>
    <source>
        <strain evidence="3">cv. DH0086</strain>
    </source>
</reference>
<name>A0A5P1EJX7_ASPOF</name>
<feature type="region of interest" description="Disordered" evidence="1">
    <location>
        <begin position="32"/>
        <end position="75"/>
    </location>
</feature>
<dbReference type="EMBL" id="CM007387">
    <property type="protein sequence ID" value="ONK65099.1"/>
    <property type="molecule type" value="Genomic_DNA"/>
</dbReference>
<gene>
    <name evidence="2" type="ORF">A4U43_C07F33610</name>
</gene>
<proteinExistence type="predicted"/>
<feature type="compositionally biased region" description="Basic and acidic residues" evidence="1">
    <location>
        <begin position="188"/>
        <end position="202"/>
    </location>
</feature>
<accession>A0A5P1EJX7</accession>
<dbReference type="AlphaFoldDB" id="A0A5P1EJX7"/>
<keyword evidence="3" id="KW-1185">Reference proteome</keyword>
<organism evidence="2 3">
    <name type="scientific">Asparagus officinalis</name>
    <name type="common">Garden asparagus</name>
    <dbReference type="NCBI Taxonomy" id="4686"/>
    <lineage>
        <taxon>Eukaryota</taxon>
        <taxon>Viridiplantae</taxon>
        <taxon>Streptophyta</taxon>
        <taxon>Embryophyta</taxon>
        <taxon>Tracheophyta</taxon>
        <taxon>Spermatophyta</taxon>
        <taxon>Magnoliopsida</taxon>
        <taxon>Liliopsida</taxon>
        <taxon>Asparagales</taxon>
        <taxon>Asparagaceae</taxon>
        <taxon>Asparagoideae</taxon>
        <taxon>Asparagus</taxon>
    </lineage>
</organism>
<evidence type="ECO:0000313" key="2">
    <source>
        <dbReference type="EMBL" id="ONK65099.1"/>
    </source>
</evidence>
<dbReference type="Proteomes" id="UP000243459">
    <property type="component" value="Chromosome 7"/>
</dbReference>
<evidence type="ECO:0000256" key="1">
    <source>
        <dbReference type="SAM" id="MobiDB-lite"/>
    </source>
</evidence>
<sequence>MIPSNRVTPTPSIAATLGVTLSWPPNLVSRLSGGKSMAGAARDPPADDVVRPERRHPRRRPMLMSSSLDPVGPPVVDFRRTPLPPEEAGAAGPIAGGGAFWFGPAARRSTTPGAGARCHCGPAPAPGAGSAHRHFDGEAQVNGLHPIRLILYGGLQRAAPTSWSNLHATSPPRWDRLVSRATVLTASRSERRGDVEADRRTGSSEPRAGADSVPTSDTGVLDEERHVPIAVRSSGR</sequence>